<name>X2D9T4_9HYME</name>
<dbReference type="Gene3D" id="1.10.238.20">
    <property type="entry name" value="Pheromone/general odorant binding protein domain"/>
    <property type="match status" value="1"/>
</dbReference>
<evidence type="ECO:0000313" key="2">
    <source>
        <dbReference type="EMBL" id="AHL25274.1"/>
    </source>
</evidence>
<dbReference type="InterPro" id="IPR036728">
    <property type="entry name" value="PBP_GOBP_sf"/>
</dbReference>
<dbReference type="InterPro" id="IPR006170">
    <property type="entry name" value="PBP/GOBP"/>
</dbReference>
<protein>
    <submittedName>
        <fullName evidence="2">Odorant binding protein 1</fullName>
    </submittedName>
</protein>
<dbReference type="SMART" id="SM00708">
    <property type="entry name" value="PhBP"/>
    <property type="match status" value="1"/>
</dbReference>
<evidence type="ECO:0000256" key="1">
    <source>
        <dbReference type="SAM" id="SignalP"/>
    </source>
</evidence>
<dbReference type="EMBL" id="KF900276">
    <property type="protein sequence ID" value="AHL25274.1"/>
    <property type="molecule type" value="mRNA"/>
</dbReference>
<keyword evidence="1" id="KW-0732">Signal</keyword>
<organism evidence="2">
    <name type="scientific">Macrocentrus cingulum</name>
    <dbReference type="NCBI Taxonomy" id="535359"/>
    <lineage>
        <taxon>Eukaryota</taxon>
        <taxon>Metazoa</taxon>
        <taxon>Ecdysozoa</taxon>
        <taxon>Arthropoda</taxon>
        <taxon>Hexapoda</taxon>
        <taxon>Insecta</taxon>
        <taxon>Pterygota</taxon>
        <taxon>Neoptera</taxon>
        <taxon>Endopterygota</taxon>
        <taxon>Hymenoptera</taxon>
        <taxon>Apocrita</taxon>
        <taxon>Ichneumonoidea</taxon>
        <taxon>Braconidae</taxon>
        <taxon>Macrocentrinae</taxon>
        <taxon>Macrocentrus</taxon>
    </lineage>
</organism>
<dbReference type="GO" id="GO:0005549">
    <property type="term" value="F:odorant binding"/>
    <property type="evidence" value="ECO:0007669"/>
    <property type="project" value="InterPro"/>
</dbReference>
<dbReference type="Pfam" id="PF01395">
    <property type="entry name" value="PBP_GOBP"/>
    <property type="match status" value="1"/>
</dbReference>
<dbReference type="CDD" id="cd23992">
    <property type="entry name" value="PBP_GOBP"/>
    <property type="match status" value="1"/>
</dbReference>
<dbReference type="SUPFAM" id="SSF47565">
    <property type="entry name" value="Insect pheromone/odorant-binding proteins"/>
    <property type="match status" value="1"/>
</dbReference>
<accession>X2D9T4</accession>
<sequence length="140" mass="15716">MKVLYHCSLLLFTAVTLIHAENADPHKPIRLKCRSDLTLTPEALEAGASHPEDFGCYVSCFLQNIDIMDDKGVFDPAIATQSVAEELREESKPEIYACHEMRKNEPVDDLCKTAFGMINCLKERAPKLYEMLGIFRAPGN</sequence>
<feature type="signal peptide" evidence="1">
    <location>
        <begin position="1"/>
        <end position="20"/>
    </location>
</feature>
<dbReference type="AlphaFoldDB" id="X2D9T4"/>
<reference evidence="2" key="1">
    <citation type="journal article" date="2014" name="PLoS ONE">
        <title>Three Amino Acid Residues Bind Corn Odorants to McinOBP1 in the Polyembryonic Endoparasitoid of Macrocentrus cingulum Brischke.</title>
        <authorList>
            <person name="Ahmed T."/>
            <person name="Zhang T.T."/>
            <person name="Wang Z.Y."/>
            <person name="He K.L."/>
            <person name="Bai S.X."/>
        </authorList>
    </citation>
    <scope>NUCLEOTIDE SEQUENCE</scope>
</reference>
<feature type="chain" id="PRO_5004949009" evidence="1">
    <location>
        <begin position="21"/>
        <end position="140"/>
    </location>
</feature>
<proteinExistence type="evidence at transcript level"/>
<dbReference type="SMR" id="X2D9T4"/>